<sequence>METLMSLKMRNGYRVMALASVIGLVFFQGVTCDTALEPHTMRSKSAPSLQAAHVRGDNLHPTQAESKSHDQVQVLPTIQDQTTVQSATGPEVKQDGTTQSRISTTVAGPAAQQDTQAPQHITTNQPDATPSIKHMDQVVCVEEAAVRGKEAVRLKLKASSSCEENKAKIQSILEHLCHDDSKLEIYQRDHTDEMIISGQCIKDDAKGMTKKFNNDNIKDKVGVVEAVPILVKHSRTVLITVLLAGLLLAALLIVAYILKTHRTQAKGVRLAEESFQVDEQNQGNTLLSVAPLPPQEPLDKPTSNGESPELPPTNGHSATQTPVADTQM</sequence>
<evidence type="ECO:0000313" key="11">
    <source>
        <dbReference type="Proteomes" id="UP001501920"/>
    </source>
</evidence>
<dbReference type="GO" id="GO:0007155">
    <property type="term" value="P:cell adhesion"/>
    <property type="evidence" value="ECO:0007669"/>
    <property type="project" value="UniProtKB-KW"/>
</dbReference>
<reference evidence="10" key="2">
    <citation type="submission" date="2025-08" db="UniProtKB">
        <authorList>
            <consortium name="Ensembl"/>
        </authorList>
    </citation>
    <scope>IDENTIFICATION</scope>
</reference>
<evidence type="ECO:0000256" key="9">
    <source>
        <dbReference type="SAM" id="Phobius"/>
    </source>
</evidence>
<dbReference type="Ensembl" id="ENSPNAT00000007851.2">
    <property type="protein sequence ID" value="ENSPNAP00000025339.2"/>
    <property type="gene ID" value="ENSPNAG00000006414.2"/>
</dbReference>
<dbReference type="Proteomes" id="UP001501920">
    <property type="component" value="Chromosome 26"/>
</dbReference>
<feature type="compositionally biased region" description="Polar residues" evidence="8">
    <location>
        <begin position="314"/>
        <end position="328"/>
    </location>
</feature>
<evidence type="ECO:0000256" key="4">
    <source>
        <dbReference type="ARBA" id="ARBA00022889"/>
    </source>
</evidence>
<keyword evidence="5 9" id="KW-1133">Transmembrane helix</keyword>
<keyword evidence="4" id="KW-0130">Cell adhesion</keyword>
<evidence type="ECO:0000256" key="5">
    <source>
        <dbReference type="ARBA" id="ARBA00022989"/>
    </source>
</evidence>
<evidence type="ECO:0000256" key="7">
    <source>
        <dbReference type="ARBA" id="ARBA00023180"/>
    </source>
</evidence>
<evidence type="ECO:0000256" key="8">
    <source>
        <dbReference type="SAM" id="MobiDB-lite"/>
    </source>
</evidence>
<feature type="region of interest" description="Disordered" evidence="8">
    <location>
        <begin position="81"/>
        <end position="130"/>
    </location>
</feature>
<evidence type="ECO:0000256" key="3">
    <source>
        <dbReference type="ARBA" id="ARBA00022729"/>
    </source>
</evidence>
<keyword evidence="11" id="KW-1185">Reference proteome</keyword>
<dbReference type="Pfam" id="PF06365">
    <property type="entry name" value="CD34_antigen"/>
    <property type="match status" value="1"/>
</dbReference>
<dbReference type="RefSeq" id="XP_017553313.1">
    <property type="nucleotide sequence ID" value="XM_017697824.1"/>
</dbReference>
<protein>
    <submittedName>
        <fullName evidence="10">Uncharacterized protein</fullName>
    </submittedName>
</protein>
<feature type="compositionally biased region" description="Polar residues" evidence="8">
    <location>
        <begin position="95"/>
        <end position="128"/>
    </location>
</feature>
<keyword evidence="2 9" id="KW-0812">Transmembrane</keyword>
<evidence type="ECO:0000256" key="2">
    <source>
        <dbReference type="ARBA" id="ARBA00022692"/>
    </source>
</evidence>
<dbReference type="OMA" id="QHITTNQ"/>
<comment type="subcellular location">
    <subcellularLocation>
        <location evidence="1">Membrane</location>
        <topology evidence="1">Single-pass type I membrane protein</topology>
    </subcellularLocation>
</comment>
<dbReference type="InterPro" id="IPR008083">
    <property type="entry name" value="CD34"/>
</dbReference>
<keyword evidence="3" id="KW-0732">Signal</keyword>
<dbReference type="PANTHER" id="PTHR16677:SF2">
    <property type="entry name" value="SI:CH211-286O17.1"/>
    <property type="match status" value="1"/>
</dbReference>
<dbReference type="GeneID" id="108427576"/>
<dbReference type="GO" id="GO:0005886">
    <property type="term" value="C:plasma membrane"/>
    <property type="evidence" value="ECO:0007669"/>
    <property type="project" value="UniProtKB-ARBA"/>
</dbReference>
<dbReference type="AlphaFoldDB" id="A0A3B4DQV3"/>
<feature type="region of interest" description="Disordered" evidence="8">
    <location>
        <begin position="286"/>
        <end position="328"/>
    </location>
</feature>
<reference evidence="10 11" key="1">
    <citation type="submission" date="2020-10" db="EMBL/GenBank/DDBJ databases">
        <title>Pygocentrus nattereri (red-bellied piranha) genome, fPygNat1, primary haplotype.</title>
        <authorList>
            <person name="Myers G."/>
            <person name="Meyer A."/>
            <person name="Karagic N."/>
            <person name="Pippel M."/>
            <person name="Winkler S."/>
            <person name="Tracey A."/>
            <person name="Wood J."/>
            <person name="Formenti G."/>
            <person name="Howe K."/>
            <person name="Fedrigo O."/>
            <person name="Jarvis E.D."/>
        </authorList>
    </citation>
    <scope>NUCLEOTIDE SEQUENCE [LARGE SCALE GENOMIC DNA]</scope>
</reference>
<keyword evidence="6 9" id="KW-0472">Membrane</keyword>
<dbReference type="PANTHER" id="PTHR16677">
    <property type="entry name" value="HEMATOPOIETIC PROGENITOR CELL ANTIGEN CD34"/>
    <property type="match status" value="1"/>
</dbReference>
<name>A0A3B4DQV3_PYGNA</name>
<dbReference type="OrthoDB" id="8797786at2759"/>
<evidence type="ECO:0000256" key="1">
    <source>
        <dbReference type="ARBA" id="ARBA00004479"/>
    </source>
</evidence>
<accession>A0A3B4DQV3</accession>
<evidence type="ECO:0000256" key="6">
    <source>
        <dbReference type="ARBA" id="ARBA00023136"/>
    </source>
</evidence>
<proteinExistence type="predicted"/>
<feature type="transmembrane region" description="Helical" evidence="9">
    <location>
        <begin position="237"/>
        <end position="258"/>
    </location>
</feature>
<dbReference type="InterPro" id="IPR013836">
    <property type="entry name" value="CD34/Podocalyxin"/>
</dbReference>
<organism evidence="10 11">
    <name type="scientific">Pygocentrus nattereri</name>
    <name type="common">Red-bellied piranha</name>
    <dbReference type="NCBI Taxonomy" id="42514"/>
    <lineage>
        <taxon>Eukaryota</taxon>
        <taxon>Metazoa</taxon>
        <taxon>Chordata</taxon>
        <taxon>Craniata</taxon>
        <taxon>Vertebrata</taxon>
        <taxon>Euteleostomi</taxon>
        <taxon>Actinopterygii</taxon>
        <taxon>Neopterygii</taxon>
        <taxon>Teleostei</taxon>
        <taxon>Ostariophysi</taxon>
        <taxon>Characiformes</taxon>
        <taxon>Characoidei</taxon>
        <taxon>Pygocentrus</taxon>
    </lineage>
</organism>
<keyword evidence="7" id="KW-0325">Glycoprotein</keyword>
<dbReference type="STRING" id="42514.ENSPNAP00000025339"/>
<reference evidence="10" key="3">
    <citation type="submission" date="2025-09" db="UniProtKB">
        <authorList>
            <consortium name="Ensembl"/>
        </authorList>
    </citation>
    <scope>IDENTIFICATION</scope>
</reference>
<dbReference type="GeneTree" id="ENSGT00390000008414"/>
<evidence type="ECO:0000313" key="10">
    <source>
        <dbReference type="Ensembl" id="ENSPNAP00000025339.2"/>
    </source>
</evidence>